<dbReference type="AlphaFoldDB" id="A0AAU8NKS1"/>
<dbReference type="GO" id="GO:0032259">
    <property type="term" value="P:methylation"/>
    <property type="evidence" value="ECO:0007669"/>
    <property type="project" value="UniProtKB-KW"/>
</dbReference>
<dbReference type="SUPFAM" id="SSF53335">
    <property type="entry name" value="S-adenosyl-L-methionine-dependent methyltransferases"/>
    <property type="match status" value="1"/>
</dbReference>
<protein>
    <submittedName>
        <fullName evidence="2">Class I SAM-dependent methyltransferase</fullName>
        <ecNumber evidence="2">2.1.1.-</ecNumber>
    </submittedName>
</protein>
<dbReference type="EC" id="2.1.1.-" evidence="2"/>
<evidence type="ECO:0000259" key="1">
    <source>
        <dbReference type="Pfam" id="PF13649"/>
    </source>
</evidence>
<proteinExistence type="predicted"/>
<gene>
    <name evidence="2" type="ORF">ABXS70_11115</name>
</gene>
<reference evidence="2" key="1">
    <citation type="submission" date="2024-05" db="EMBL/GenBank/DDBJ databases">
        <title>Draft genome assemblies of 36 bacteria isolated from hibernating arctic ground squirrels.</title>
        <authorList>
            <person name="McKee H."/>
            <person name="Mullen L."/>
            <person name="Drown D.M."/>
            <person name="Duddleston K.N."/>
        </authorList>
    </citation>
    <scope>NUCLEOTIDE SEQUENCE</scope>
    <source>
        <strain evidence="2">AN1007</strain>
    </source>
</reference>
<dbReference type="InterPro" id="IPR029063">
    <property type="entry name" value="SAM-dependent_MTases_sf"/>
</dbReference>
<sequence length="278" mass="31763">MSYNPEIPRNRYDNYGDHEWTRLEKDGQGELLYQVHLDILKRYVKSADRVLEIGAGSGRYTKDLAVMCAELTAADLSSHQIEFNKSKMRELSLIHRIKAYHVLDVLDMSVFEDSSFDCIVCIGGVINYLLDKEKDGIQEMLRVLKPNGTLIVGSMSFIGASLYYLDGIRYEKKQFGLEASRWIMDTGVQDEEHYPVPSKHYIHMMRSSELDALFAAFPVSVQERSSAGLYTQAGDAALENARRDREFWKLIVEKEIEFTKLPGTLDAGMNIIYVVQKL</sequence>
<dbReference type="Gene3D" id="3.40.50.150">
    <property type="entry name" value="Vaccinia Virus protein VP39"/>
    <property type="match status" value="1"/>
</dbReference>
<dbReference type="PANTHER" id="PTHR42912">
    <property type="entry name" value="METHYLTRANSFERASE"/>
    <property type="match status" value="1"/>
</dbReference>
<keyword evidence="2" id="KW-0808">Transferase</keyword>
<dbReference type="Pfam" id="PF13649">
    <property type="entry name" value="Methyltransf_25"/>
    <property type="match status" value="1"/>
</dbReference>
<dbReference type="GO" id="GO:0008168">
    <property type="term" value="F:methyltransferase activity"/>
    <property type="evidence" value="ECO:0007669"/>
    <property type="project" value="UniProtKB-KW"/>
</dbReference>
<name>A0AAU8NKS1_9BACL</name>
<evidence type="ECO:0000313" key="2">
    <source>
        <dbReference type="EMBL" id="XCP97210.1"/>
    </source>
</evidence>
<dbReference type="CDD" id="cd02440">
    <property type="entry name" value="AdoMet_MTases"/>
    <property type="match status" value="1"/>
</dbReference>
<dbReference type="RefSeq" id="WP_342556181.1">
    <property type="nucleotide sequence ID" value="NZ_CP159992.1"/>
</dbReference>
<accession>A0AAU8NKS1</accession>
<dbReference type="InterPro" id="IPR050508">
    <property type="entry name" value="Methyltransf_Superfamily"/>
</dbReference>
<feature type="domain" description="Methyltransferase" evidence="1">
    <location>
        <begin position="50"/>
        <end position="148"/>
    </location>
</feature>
<dbReference type="EMBL" id="CP159992">
    <property type="protein sequence ID" value="XCP97210.1"/>
    <property type="molecule type" value="Genomic_DNA"/>
</dbReference>
<organism evidence="2">
    <name type="scientific">Paenibacillus sp. AN1007</name>
    <dbReference type="NCBI Taxonomy" id="3151385"/>
    <lineage>
        <taxon>Bacteria</taxon>
        <taxon>Bacillati</taxon>
        <taxon>Bacillota</taxon>
        <taxon>Bacilli</taxon>
        <taxon>Bacillales</taxon>
        <taxon>Paenibacillaceae</taxon>
        <taxon>Paenibacillus</taxon>
    </lineage>
</organism>
<keyword evidence="2" id="KW-0489">Methyltransferase</keyword>
<dbReference type="InterPro" id="IPR041698">
    <property type="entry name" value="Methyltransf_25"/>
</dbReference>